<dbReference type="CDD" id="cd14014">
    <property type="entry name" value="STKc_PknB_like"/>
    <property type="match status" value="1"/>
</dbReference>
<accession>A0A261FBQ7</accession>
<feature type="domain" description="PASTA" evidence="14">
    <location>
        <begin position="404"/>
        <end position="471"/>
    </location>
</feature>
<evidence type="ECO:0000256" key="2">
    <source>
        <dbReference type="ARBA" id="ARBA00022527"/>
    </source>
</evidence>
<dbReference type="InterPro" id="IPR011009">
    <property type="entry name" value="Kinase-like_dom_sf"/>
</dbReference>
<dbReference type="PROSITE" id="PS00108">
    <property type="entry name" value="PROTEIN_KINASE_ST"/>
    <property type="match status" value="1"/>
</dbReference>
<dbReference type="Pfam" id="PF00069">
    <property type="entry name" value="Pkinase"/>
    <property type="match status" value="1"/>
</dbReference>
<comment type="catalytic activity">
    <reaction evidence="9">
        <text>L-seryl-[protein] + ATP = O-phospho-L-seryl-[protein] + ADP + H(+)</text>
        <dbReference type="Rhea" id="RHEA:17989"/>
        <dbReference type="Rhea" id="RHEA-COMP:9863"/>
        <dbReference type="Rhea" id="RHEA-COMP:11604"/>
        <dbReference type="ChEBI" id="CHEBI:15378"/>
        <dbReference type="ChEBI" id="CHEBI:29999"/>
        <dbReference type="ChEBI" id="CHEBI:30616"/>
        <dbReference type="ChEBI" id="CHEBI:83421"/>
        <dbReference type="ChEBI" id="CHEBI:456216"/>
        <dbReference type="EC" id="2.7.11.1"/>
    </reaction>
</comment>
<dbReference type="InterPro" id="IPR005543">
    <property type="entry name" value="PASTA_dom"/>
</dbReference>
<dbReference type="EMBL" id="MWWV01000016">
    <property type="protein sequence ID" value="OZG56579.1"/>
    <property type="molecule type" value="Genomic_DNA"/>
</dbReference>
<dbReference type="InterPro" id="IPR008271">
    <property type="entry name" value="Ser/Thr_kinase_AS"/>
</dbReference>
<keyword evidence="2" id="KW-0723">Serine/threonine-protein kinase</keyword>
<evidence type="ECO:0000313" key="16">
    <source>
        <dbReference type="Proteomes" id="UP000216444"/>
    </source>
</evidence>
<dbReference type="CDD" id="cd06577">
    <property type="entry name" value="PASTA_pknB"/>
    <property type="match status" value="4"/>
</dbReference>
<evidence type="ECO:0000256" key="9">
    <source>
        <dbReference type="ARBA" id="ARBA00048679"/>
    </source>
</evidence>
<dbReference type="FunFam" id="3.30.200.20:FF:000035">
    <property type="entry name" value="Serine/threonine protein kinase Stk1"/>
    <property type="match status" value="1"/>
</dbReference>
<protein>
    <recommendedName>
        <fullName evidence="1">non-specific serine/threonine protein kinase</fullName>
        <ecNumber evidence="1">2.7.11.1</ecNumber>
    </recommendedName>
</protein>
<dbReference type="Gene3D" id="1.10.510.10">
    <property type="entry name" value="Transferase(Phosphotransferase) domain 1"/>
    <property type="match status" value="1"/>
</dbReference>
<dbReference type="GO" id="GO:0045717">
    <property type="term" value="P:negative regulation of fatty acid biosynthetic process"/>
    <property type="evidence" value="ECO:0007669"/>
    <property type="project" value="UniProtKB-ARBA"/>
</dbReference>
<keyword evidence="4" id="KW-0677">Repeat</keyword>
<evidence type="ECO:0000256" key="10">
    <source>
        <dbReference type="PROSITE-ProRule" id="PRU10141"/>
    </source>
</evidence>
<feature type="compositionally biased region" description="Polar residues" evidence="11">
    <location>
        <begin position="635"/>
        <end position="658"/>
    </location>
</feature>
<feature type="region of interest" description="Disordered" evidence="11">
    <location>
        <begin position="635"/>
        <end position="701"/>
    </location>
</feature>
<feature type="domain" description="PASTA" evidence="14">
    <location>
        <begin position="538"/>
        <end position="606"/>
    </location>
</feature>
<dbReference type="NCBIfam" id="NF033483">
    <property type="entry name" value="PknB_PASTA_kin"/>
    <property type="match status" value="1"/>
</dbReference>
<evidence type="ECO:0000256" key="7">
    <source>
        <dbReference type="ARBA" id="ARBA00022840"/>
    </source>
</evidence>
<evidence type="ECO:0000313" key="15">
    <source>
        <dbReference type="EMBL" id="OZG56579.1"/>
    </source>
</evidence>
<feature type="binding site" evidence="10">
    <location>
        <position position="43"/>
    </location>
    <ligand>
        <name>ATP</name>
        <dbReference type="ChEBI" id="CHEBI:30616"/>
    </ligand>
</feature>
<dbReference type="InterPro" id="IPR000719">
    <property type="entry name" value="Prot_kinase_dom"/>
</dbReference>
<dbReference type="EC" id="2.7.11.1" evidence="1"/>
<dbReference type="PROSITE" id="PS50011">
    <property type="entry name" value="PROTEIN_KINASE_DOM"/>
    <property type="match status" value="1"/>
</dbReference>
<evidence type="ECO:0000256" key="1">
    <source>
        <dbReference type="ARBA" id="ARBA00012513"/>
    </source>
</evidence>
<sequence>MSMYIPASLAGGRYTVGNLVGHGGMAEVHVGTDTRLGRTVAIKIMRADLASDPIFIARFRREAHSVAQLNNPNIVSIYDSGEENLKDDAGRDVSVPYLVMEYVQGQTLRDILKANGALSQRDSEQIMLGVLGALEYSHRMGIIHRDIKPGNIMISDQGVVKVMDFGIARALDDSSATMTQSQGVVGTAQYLSPEQARGENVDMRSDLYSAGCVLYEMLTGRPPFTGDSAVAIAYQHVSEVATPPSAIVPGLPKMWDSICAKAMAKDRQNRYTTATEFRNDVLALMNGGTPVAAAFNPLTDLANMKARKEQEAGETMVMGAGANGAAGNGGANGGTMAFNPIETGTGVAGNGMNGMDAGNAGRGAARAEAARAKKKKRIIISTVLAIVALVAAGLGIWYVTSGSSTEQVTVPTITEQMSSELACQRIQDAGLTCKTADDNDSAKEKGMFTKQSPDGGSKAAKGSTVTVWFSTGPKQGEVPDVSGMTQEKAKKTLEDAGFTVSGSASVEESATVAKDHVTRTDPASGTQKAKGTSILIYISSGMTTVPDGLSGISADAAEAKLKQAGLNATTQQVASSDVDEGNVVSTSPDEGSKVEQGSTVTLYVSKGSDQVTVPDVTGQSLSSARQALQALGLTVSSSGNDSDTVTSQSPTANSKVNAGSSVTLNTSGSGSNNGDTNSTVGSSPSPNTSSSGSDPFGVMGKSQSEMKSIMDGQKVKYTISGPGNDDAKVTGVTKNADGSYTITVQ</sequence>
<keyword evidence="6 15" id="KW-0418">Kinase</keyword>
<evidence type="ECO:0000256" key="3">
    <source>
        <dbReference type="ARBA" id="ARBA00022679"/>
    </source>
</evidence>
<dbReference type="Proteomes" id="UP000216444">
    <property type="component" value="Unassembled WGS sequence"/>
</dbReference>
<dbReference type="GO" id="GO:0004674">
    <property type="term" value="F:protein serine/threonine kinase activity"/>
    <property type="evidence" value="ECO:0007669"/>
    <property type="project" value="UniProtKB-KW"/>
</dbReference>
<dbReference type="SMART" id="SM00220">
    <property type="entry name" value="S_TKc"/>
    <property type="match status" value="1"/>
</dbReference>
<comment type="catalytic activity">
    <reaction evidence="8">
        <text>L-threonyl-[protein] + ATP = O-phospho-L-threonyl-[protein] + ADP + H(+)</text>
        <dbReference type="Rhea" id="RHEA:46608"/>
        <dbReference type="Rhea" id="RHEA-COMP:11060"/>
        <dbReference type="Rhea" id="RHEA-COMP:11605"/>
        <dbReference type="ChEBI" id="CHEBI:15378"/>
        <dbReference type="ChEBI" id="CHEBI:30013"/>
        <dbReference type="ChEBI" id="CHEBI:30616"/>
        <dbReference type="ChEBI" id="CHEBI:61977"/>
        <dbReference type="ChEBI" id="CHEBI:456216"/>
        <dbReference type="EC" id="2.7.11.1"/>
    </reaction>
</comment>
<feature type="region of interest" description="Disordered" evidence="11">
    <location>
        <begin position="572"/>
        <end position="597"/>
    </location>
</feature>
<keyword evidence="5 10" id="KW-0547">Nucleotide-binding</keyword>
<evidence type="ECO:0000259" key="14">
    <source>
        <dbReference type="PROSITE" id="PS51178"/>
    </source>
</evidence>
<proteinExistence type="predicted"/>
<dbReference type="InterPro" id="IPR017441">
    <property type="entry name" value="Protein_kinase_ATP_BS"/>
</dbReference>
<keyword evidence="12" id="KW-1133">Transmembrane helix</keyword>
<evidence type="ECO:0000256" key="4">
    <source>
        <dbReference type="ARBA" id="ARBA00022737"/>
    </source>
</evidence>
<evidence type="ECO:0000256" key="5">
    <source>
        <dbReference type="ARBA" id="ARBA00022741"/>
    </source>
</evidence>
<evidence type="ECO:0000256" key="8">
    <source>
        <dbReference type="ARBA" id="ARBA00047899"/>
    </source>
</evidence>
<feature type="compositionally biased region" description="Low complexity" evidence="11">
    <location>
        <begin position="659"/>
        <end position="693"/>
    </location>
</feature>
<name>A0A261FBQ7_9BIFI</name>
<evidence type="ECO:0000259" key="13">
    <source>
        <dbReference type="PROSITE" id="PS50011"/>
    </source>
</evidence>
<organism evidence="15 16">
    <name type="scientific">Bifidobacterium tissieri</name>
    <dbReference type="NCBI Taxonomy" id="1630162"/>
    <lineage>
        <taxon>Bacteria</taxon>
        <taxon>Bacillati</taxon>
        <taxon>Actinomycetota</taxon>
        <taxon>Actinomycetes</taxon>
        <taxon>Bifidobacteriales</taxon>
        <taxon>Bifidobacteriaceae</taxon>
        <taxon>Bifidobacterium</taxon>
    </lineage>
</organism>
<dbReference type="Pfam" id="PF03793">
    <property type="entry name" value="PASTA"/>
    <property type="match status" value="4"/>
</dbReference>
<dbReference type="SMART" id="SM00740">
    <property type="entry name" value="PASTA"/>
    <property type="match status" value="4"/>
</dbReference>
<gene>
    <name evidence="15" type="ORF">BTIS_1880</name>
</gene>
<dbReference type="PROSITE" id="PS51178">
    <property type="entry name" value="PASTA"/>
    <property type="match status" value="4"/>
</dbReference>
<dbReference type="Gene3D" id="3.30.10.20">
    <property type="match status" value="4"/>
</dbReference>
<keyword evidence="7 10" id="KW-0067">ATP-binding</keyword>
<comment type="caution">
    <text evidence="15">The sequence shown here is derived from an EMBL/GenBank/DDBJ whole genome shotgun (WGS) entry which is preliminary data.</text>
</comment>
<evidence type="ECO:0000256" key="6">
    <source>
        <dbReference type="ARBA" id="ARBA00022777"/>
    </source>
</evidence>
<dbReference type="GO" id="GO:0005524">
    <property type="term" value="F:ATP binding"/>
    <property type="evidence" value="ECO:0007669"/>
    <property type="project" value="UniProtKB-UniRule"/>
</dbReference>
<keyword evidence="3" id="KW-0808">Transferase</keyword>
<dbReference type="SUPFAM" id="SSF56112">
    <property type="entry name" value="Protein kinase-like (PK-like)"/>
    <property type="match status" value="1"/>
</dbReference>
<dbReference type="AlphaFoldDB" id="A0A261FBQ7"/>
<keyword evidence="12" id="KW-0812">Transmembrane</keyword>
<keyword evidence="12" id="KW-0472">Membrane</keyword>
<feature type="domain" description="Protein kinase" evidence="13">
    <location>
        <begin position="14"/>
        <end position="282"/>
    </location>
</feature>
<dbReference type="PANTHER" id="PTHR43289">
    <property type="entry name" value="MITOGEN-ACTIVATED PROTEIN KINASE KINASE KINASE 20-RELATED"/>
    <property type="match status" value="1"/>
</dbReference>
<evidence type="ECO:0000256" key="12">
    <source>
        <dbReference type="SAM" id="Phobius"/>
    </source>
</evidence>
<dbReference type="PANTHER" id="PTHR43289:SF6">
    <property type="entry name" value="SERINE_THREONINE-PROTEIN KINASE NEKL-3"/>
    <property type="match status" value="1"/>
</dbReference>
<keyword evidence="16" id="KW-1185">Reference proteome</keyword>
<feature type="compositionally biased region" description="Polar residues" evidence="11">
    <location>
        <begin position="583"/>
        <end position="597"/>
    </location>
</feature>
<evidence type="ECO:0000256" key="11">
    <source>
        <dbReference type="SAM" id="MobiDB-lite"/>
    </source>
</evidence>
<dbReference type="RefSeq" id="WP_094664916.1">
    <property type="nucleotide sequence ID" value="NZ_MWWV01000016.1"/>
</dbReference>
<dbReference type="Gene3D" id="3.30.200.20">
    <property type="entry name" value="Phosphorylase Kinase, domain 1"/>
    <property type="match status" value="1"/>
</dbReference>
<feature type="domain" description="PASTA" evidence="14">
    <location>
        <begin position="607"/>
        <end position="668"/>
    </location>
</feature>
<dbReference type="FunFam" id="1.10.510.10:FF:000021">
    <property type="entry name" value="Serine/threonine protein kinase"/>
    <property type="match status" value="1"/>
</dbReference>
<reference evidence="15 16" key="1">
    <citation type="journal article" date="2017" name="BMC Genomics">
        <title>Comparative genomic and phylogenomic analyses of the Bifidobacteriaceae family.</title>
        <authorList>
            <person name="Lugli G.A."/>
            <person name="Milani C."/>
            <person name="Turroni F."/>
            <person name="Duranti S."/>
            <person name="Mancabelli L."/>
            <person name="Mangifesta M."/>
            <person name="Ferrario C."/>
            <person name="Modesto M."/>
            <person name="Mattarelli P."/>
            <person name="Jiri K."/>
            <person name="van Sinderen D."/>
            <person name="Ventura M."/>
        </authorList>
    </citation>
    <scope>NUCLEOTIDE SEQUENCE [LARGE SCALE GENOMIC DNA]</scope>
    <source>
        <strain evidence="15 16">DSM 100201</strain>
    </source>
</reference>
<dbReference type="SUPFAM" id="SSF54184">
    <property type="entry name" value="Penicillin-binding protein 2x (pbp-2x), c-terminal domain"/>
    <property type="match status" value="1"/>
</dbReference>
<feature type="domain" description="PASTA" evidence="14">
    <location>
        <begin position="472"/>
        <end position="537"/>
    </location>
</feature>
<dbReference type="PROSITE" id="PS00107">
    <property type="entry name" value="PROTEIN_KINASE_ATP"/>
    <property type="match status" value="1"/>
</dbReference>
<feature type="transmembrane region" description="Helical" evidence="12">
    <location>
        <begin position="378"/>
        <end position="399"/>
    </location>
</feature>